<evidence type="ECO:0008006" key="3">
    <source>
        <dbReference type="Google" id="ProtNLM"/>
    </source>
</evidence>
<dbReference type="CDD" id="cd05325">
    <property type="entry name" value="carb_red_sniffer_like_SDR_c"/>
    <property type="match status" value="1"/>
</dbReference>
<reference evidence="1 2" key="1">
    <citation type="journal article" date="2007" name="Science">
        <title>The Chlamydomonas genome reveals the evolution of key animal and plant functions.</title>
        <authorList>
            <person name="Merchant S.S."/>
            <person name="Prochnik S.E."/>
            <person name="Vallon O."/>
            <person name="Harris E.H."/>
            <person name="Karpowicz S.J."/>
            <person name="Witman G.B."/>
            <person name="Terry A."/>
            <person name="Salamov A."/>
            <person name="Fritz-Laylin L.K."/>
            <person name="Marechal-Drouard L."/>
            <person name="Marshall W.F."/>
            <person name="Qu L.H."/>
            <person name="Nelson D.R."/>
            <person name="Sanderfoot A.A."/>
            <person name="Spalding M.H."/>
            <person name="Kapitonov V.V."/>
            <person name="Ren Q."/>
            <person name="Ferris P."/>
            <person name="Lindquist E."/>
            <person name="Shapiro H."/>
            <person name="Lucas S.M."/>
            <person name="Grimwood J."/>
            <person name="Schmutz J."/>
            <person name="Cardol P."/>
            <person name="Cerutti H."/>
            <person name="Chanfreau G."/>
            <person name="Chen C.L."/>
            <person name="Cognat V."/>
            <person name="Croft M.T."/>
            <person name="Dent R."/>
            <person name="Dutcher S."/>
            <person name="Fernandez E."/>
            <person name="Fukuzawa H."/>
            <person name="Gonzalez-Ballester D."/>
            <person name="Gonzalez-Halphen D."/>
            <person name="Hallmann A."/>
            <person name="Hanikenne M."/>
            <person name="Hippler M."/>
            <person name="Inwood W."/>
            <person name="Jabbari K."/>
            <person name="Kalanon M."/>
            <person name="Kuras R."/>
            <person name="Lefebvre P.A."/>
            <person name="Lemaire S.D."/>
            <person name="Lobanov A.V."/>
            <person name="Lohr M."/>
            <person name="Manuell A."/>
            <person name="Meier I."/>
            <person name="Mets L."/>
            <person name="Mittag M."/>
            <person name="Mittelmeier T."/>
            <person name="Moroney J.V."/>
            <person name="Moseley J."/>
            <person name="Napoli C."/>
            <person name="Nedelcu A.M."/>
            <person name="Niyogi K."/>
            <person name="Novoselov S.V."/>
            <person name="Paulsen I.T."/>
            <person name="Pazour G."/>
            <person name="Purton S."/>
            <person name="Ral J.P."/>
            <person name="Riano-Pachon D.M."/>
            <person name="Riekhof W."/>
            <person name="Rymarquis L."/>
            <person name="Schroda M."/>
            <person name="Stern D."/>
            <person name="Umen J."/>
            <person name="Willows R."/>
            <person name="Wilson N."/>
            <person name="Zimmer S.L."/>
            <person name="Allmer J."/>
            <person name="Balk J."/>
            <person name="Bisova K."/>
            <person name="Chen C.J."/>
            <person name="Elias M."/>
            <person name="Gendler K."/>
            <person name="Hauser C."/>
            <person name="Lamb M.R."/>
            <person name="Ledford H."/>
            <person name="Long J.C."/>
            <person name="Minagawa J."/>
            <person name="Page M.D."/>
            <person name="Pan J."/>
            <person name="Pootakham W."/>
            <person name="Roje S."/>
            <person name="Rose A."/>
            <person name="Stahlberg E."/>
            <person name="Terauchi A.M."/>
            <person name="Yang P."/>
            <person name="Ball S."/>
            <person name="Bowler C."/>
            <person name="Dieckmann C.L."/>
            <person name="Gladyshev V.N."/>
            <person name="Green P."/>
            <person name="Jorgensen R."/>
            <person name="Mayfield S."/>
            <person name="Mueller-Roeber B."/>
            <person name="Rajamani S."/>
            <person name="Sayre R.T."/>
            <person name="Brokstein P."/>
            <person name="Dubchak I."/>
            <person name="Goodstein D."/>
            <person name="Hornick L."/>
            <person name="Huang Y.W."/>
            <person name="Jhaveri J."/>
            <person name="Luo Y."/>
            <person name="Martinez D."/>
            <person name="Ngau W.C."/>
            <person name="Otillar B."/>
            <person name="Poliakov A."/>
            <person name="Porter A."/>
            <person name="Szajkowski L."/>
            <person name="Werner G."/>
            <person name="Zhou K."/>
            <person name="Grigoriev I.V."/>
            <person name="Rokhsar D.S."/>
            <person name="Grossman A.R."/>
        </authorList>
    </citation>
    <scope>NUCLEOTIDE SEQUENCE [LARGE SCALE GENOMIC DNA]</scope>
    <source>
        <strain evidence="2">CC-503</strain>
    </source>
</reference>
<accession>A0A2K3CVF2</accession>
<dbReference type="ExpressionAtlas" id="A0A2K3CVF2">
    <property type="expression patterns" value="baseline and differential"/>
</dbReference>
<evidence type="ECO:0000313" key="1">
    <source>
        <dbReference type="EMBL" id="PNW72263.1"/>
    </source>
</evidence>
<dbReference type="PANTHER" id="PTHR45458:SF1">
    <property type="entry name" value="SHORT CHAIN DEHYDROGENASE"/>
    <property type="match status" value="1"/>
</dbReference>
<dbReference type="InParanoid" id="A0A2K3CVF2"/>
<dbReference type="EMBL" id="CM008977">
    <property type="protein sequence ID" value="PNW72263.1"/>
    <property type="molecule type" value="Genomic_DNA"/>
</dbReference>
<dbReference type="RefSeq" id="XP_042916109.1">
    <property type="nucleotide sequence ID" value="XM_043071270.1"/>
</dbReference>
<dbReference type="GeneID" id="5721462"/>
<dbReference type="KEGG" id="cre:CHLRE_16g675450v5"/>
<name>A0A2K3CVF2_CHLRE</name>
<evidence type="ECO:0000313" key="2">
    <source>
        <dbReference type="Proteomes" id="UP000006906"/>
    </source>
</evidence>
<sequence length="241" mass="25664">MAPVSVVTGANRGIGLALCRKLKSNGYQVIGACRKKSPELESLGVKIVEGVDVGVDGGCAPLSKVESRVDLLVCNAGILREDSLEDIDMAVLREQFEVNSLGPLRTYLALQDKLADNAKVCIVTSRMGSIEDNGSGGDRTRGGAITQTRPDTLASYGYRMSKAAVNMAGKTLSVDLKKKGIAVGILHPGFVATDMTAKYHGMEGVISAEESAADLVKIIEEKLHMDTTGTFWHRNGSVLPW</sequence>
<proteinExistence type="predicted"/>
<dbReference type="OrthoDB" id="5296at2759"/>
<dbReference type="PRINTS" id="PR00081">
    <property type="entry name" value="GDHRDH"/>
</dbReference>
<dbReference type="SUPFAM" id="SSF51735">
    <property type="entry name" value="NAD(P)-binding Rossmann-fold domains"/>
    <property type="match status" value="1"/>
</dbReference>
<dbReference type="Gene3D" id="3.40.50.720">
    <property type="entry name" value="NAD(P)-binding Rossmann-like Domain"/>
    <property type="match status" value="1"/>
</dbReference>
<dbReference type="Gramene" id="PNW72263">
    <property type="protein sequence ID" value="PNW72263"/>
    <property type="gene ID" value="CHLRE_16g675450v5"/>
</dbReference>
<gene>
    <name evidence="1" type="ORF">CHLRE_16g675450v5</name>
</gene>
<protein>
    <recommendedName>
        <fullName evidence="3">Short-chain dehydrogenase/reductase</fullName>
    </recommendedName>
</protein>
<dbReference type="InterPro" id="IPR036291">
    <property type="entry name" value="NAD(P)-bd_dom_sf"/>
</dbReference>
<dbReference type="Proteomes" id="UP000006906">
    <property type="component" value="Chromosome 16"/>
</dbReference>
<dbReference type="PANTHER" id="PTHR45458">
    <property type="entry name" value="SHORT-CHAIN DEHYDROGENASE/REDUCTASE SDR"/>
    <property type="match status" value="1"/>
</dbReference>
<organism evidence="1 2">
    <name type="scientific">Chlamydomonas reinhardtii</name>
    <name type="common">Chlamydomonas smithii</name>
    <dbReference type="NCBI Taxonomy" id="3055"/>
    <lineage>
        <taxon>Eukaryota</taxon>
        <taxon>Viridiplantae</taxon>
        <taxon>Chlorophyta</taxon>
        <taxon>core chlorophytes</taxon>
        <taxon>Chlorophyceae</taxon>
        <taxon>CS clade</taxon>
        <taxon>Chlamydomonadales</taxon>
        <taxon>Chlamydomonadaceae</taxon>
        <taxon>Chlamydomonas</taxon>
    </lineage>
</organism>
<dbReference type="GO" id="GO:0016616">
    <property type="term" value="F:oxidoreductase activity, acting on the CH-OH group of donors, NAD or NADP as acceptor"/>
    <property type="evidence" value="ECO:0000318"/>
    <property type="project" value="GO_Central"/>
</dbReference>
<keyword evidence="2" id="KW-1185">Reference proteome</keyword>
<dbReference type="AlphaFoldDB" id="A0A2K3CVF2"/>
<dbReference type="InterPro" id="IPR052184">
    <property type="entry name" value="SDR_enzymes"/>
</dbReference>
<dbReference type="Pfam" id="PF00106">
    <property type="entry name" value="adh_short"/>
    <property type="match status" value="2"/>
</dbReference>
<dbReference type="InterPro" id="IPR002347">
    <property type="entry name" value="SDR_fam"/>
</dbReference>